<sequence length="61" mass="6766">MLHLNMPMSNETRPVSVSAIQHKEQLILMQGSVSMLYQRLQLHYKTVSCPVGGAKQGPGML</sequence>
<proteinExistence type="predicted"/>
<reference evidence="1" key="1">
    <citation type="submission" date="2014-09" db="EMBL/GenBank/DDBJ databases">
        <authorList>
            <person name="Magalhaes I.L.F."/>
            <person name="Oliveira U."/>
            <person name="Santos F.R."/>
            <person name="Vidigal T.H.D.A."/>
            <person name="Brescovit A.D."/>
            <person name="Santos A.J."/>
        </authorList>
    </citation>
    <scope>NUCLEOTIDE SEQUENCE</scope>
    <source>
        <tissue evidence="1">Shoot tissue taken approximately 20 cm above the soil surface</tissue>
    </source>
</reference>
<evidence type="ECO:0000313" key="1">
    <source>
        <dbReference type="EMBL" id="JAD59352.1"/>
    </source>
</evidence>
<dbReference type="AlphaFoldDB" id="A0A0A9BJ84"/>
<reference evidence="1" key="2">
    <citation type="journal article" date="2015" name="Data Brief">
        <title>Shoot transcriptome of the giant reed, Arundo donax.</title>
        <authorList>
            <person name="Barrero R.A."/>
            <person name="Guerrero F.D."/>
            <person name="Moolhuijzen P."/>
            <person name="Goolsby J.A."/>
            <person name="Tidwell J."/>
            <person name="Bellgard S.E."/>
            <person name="Bellgard M.I."/>
        </authorList>
    </citation>
    <scope>NUCLEOTIDE SEQUENCE</scope>
    <source>
        <tissue evidence="1">Shoot tissue taken approximately 20 cm above the soil surface</tissue>
    </source>
</reference>
<organism evidence="1">
    <name type="scientific">Arundo donax</name>
    <name type="common">Giant reed</name>
    <name type="synonym">Donax arundinaceus</name>
    <dbReference type="NCBI Taxonomy" id="35708"/>
    <lineage>
        <taxon>Eukaryota</taxon>
        <taxon>Viridiplantae</taxon>
        <taxon>Streptophyta</taxon>
        <taxon>Embryophyta</taxon>
        <taxon>Tracheophyta</taxon>
        <taxon>Spermatophyta</taxon>
        <taxon>Magnoliopsida</taxon>
        <taxon>Liliopsida</taxon>
        <taxon>Poales</taxon>
        <taxon>Poaceae</taxon>
        <taxon>PACMAD clade</taxon>
        <taxon>Arundinoideae</taxon>
        <taxon>Arundineae</taxon>
        <taxon>Arundo</taxon>
    </lineage>
</organism>
<name>A0A0A9BJ84_ARUDO</name>
<dbReference type="EMBL" id="GBRH01238543">
    <property type="protein sequence ID" value="JAD59352.1"/>
    <property type="molecule type" value="Transcribed_RNA"/>
</dbReference>
<protein>
    <submittedName>
        <fullName evidence="1">Uncharacterized protein</fullName>
    </submittedName>
</protein>
<accession>A0A0A9BJ84</accession>